<gene>
    <name evidence="2" type="ORF">PCOR1329_LOCUS57808</name>
</gene>
<feature type="compositionally biased region" description="Acidic residues" evidence="1">
    <location>
        <begin position="81"/>
        <end position="90"/>
    </location>
</feature>
<keyword evidence="3" id="KW-1185">Reference proteome</keyword>
<sequence length="349" mass="38633">MEALEIQARPPAEPQQFSEVHLKSVPWKGCAGVALVCLFLQFLYNVRAASFMAQASEEMGHMVELLYGVRSALGQPPPPDPSDDEDDSSGGDEGCAGFYSKGVRLVGFESYCVGYRTDFMTLWTNPGKDSEVYMEFPLGMEFPLRVGVAALSMNGPMAHFDAAARDGDYFLEFTLLNRSQGEDLSGKSMIEIHEVDLSQRTHQADLSQRQAEDDYDALFEAHGVRTLLARLPVLAVRRSDRSTCAVDAVLVDGSPLLGVGLFAIDPLVLLDAQWSIELSTVKSFRGNLDFSVAFDSDLVRFCLYRLPEPVMPPRMADDRVGYFSTDFELLGDYRADASTDSRAFKIEEK</sequence>
<comment type="caution">
    <text evidence="2">The sequence shown here is derived from an EMBL/GenBank/DDBJ whole genome shotgun (WGS) entry which is preliminary data.</text>
</comment>
<feature type="region of interest" description="Disordered" evidence="1">
    <location>
        <begin position="73"/>
        <end position="93"/>
    </location>
</feature>
<reference evidence="2" key="1">
    <citation type="submission" date="2023-10" db="EMBL/GenBank/DDBJ databases">
        <authorList>
            <person name="Chen Y."/>
            <person name="Shah S."/>
            <person name="Dougan E. K."/>
            <person name="Thang M."/>
            <person name="Chan C."/>
        </authorList>
    </citation>
    <scope>NUCLEOTIDE SEQUENCE [LARGE SCALE GENOMIC DNA]</scope>
</reference>
<accession>A0ABN9VGJ0</accession>
<evidence type="ECO:0000256" key="1">
    <source>
        <dbReference type="SAM" id="MobiDB-lite"/>
    </source>
</evidence>
<evidence type="ECO:0000313" key="3">
    <source>
        <dbReference type="Proteomes" id="UP001189429"/>
    </source>
</evidence>
<dbReference type="Proteomes" id="UP001189429">
    <property type="component" value="Unassembled WGS sequence"/>
</dbReference>
<organism evidence="2 3">
    <name type="scientific">Prorocentrum cordatum</name>
    <dbReference type="NCBI Taxonomy" id="2364126"/>
    <lineage>
        <taxon>Eukaryota</taxon>
        <taxon>Sar</taxon>
        <taxon>Alveolata</taxon>
        <taxon>Dinophyceae</taxon>
        <taxon>Prorocentrales</taxon>
        <taxon>Prorocentraceae</taxon>
        <taxon>Prorocentrum</taxon>
    </lineage>
</organism>
<dbReference type="EMBL" id="CAUYUJ010017158">
    <property type="protein sequence ID" value="CAK0872307.1"/>
    <property type="molecule type" value="Genomic_DNA"/>
</dbReference>
<name>A0ABN9VGJ0_9DINO</name>
<proteinExistence type="predicted"/>
<evidence type="ECO:0000313" key="2">
    <source>
        <dbReference type="EMBL" id="CAK0872307.1"/>
    </source>
</evidence>
<protein>
    <recommendedName>
        <fullName evidence="4">FACT complex subunit SSRP1</fullName>
    </recommendedName>
</protein>
<evidence type="ECO:0008006" key="4">
    <source>
        <dbReference type="Google" id="ProtNLM"/>
    </source>
</evidence>